<dbReference type="AlphaFoldDB" id="A0A368N9X1"/>
<reference evidence="2 3" key="1">
    <citation type="submission" date="2018-07" db="EMBL/GenBank/DDBJ databases">
        <title>Genome sequences of Haloplanus salinus JCM 18368T.</title>
        <authorList>
            <person name="Kim Y.B."/>
            <person name="Roh S.W."/>
        </authorList>
    </citation>
    <scope>NUCLEOTIDE SEQUENCE [LARGE SCALE GENOMIC DNA]</scope>
    <source>
        <strain evidence="2 3">JCM 18368</strain>
    </source>
</reference>
<dbReference type="Gene3D" id="1.40.20.10">
    <property type="entry name" value="CHAD domain"/>
    <property type="match status" value="1"/>
</dbReference>
<dbReference type="SMART" id="SM00880">
    <property type="entry name" value="CHAD"/>
    <property type="match status" value="1"/>
</dbReference>
<evidence type="ECO:0000313" key="3">
    <source>
        <dbReference type="Proteomes" id="UP000252189"/>
    </source>
</evidence>
<dbReference type="OrthoDB" id="341369at2157"/>
<sequence>MDTAYTLRRDESVSAGIDRILEGKIDAAIGHVDGGMDRHETVHEVRKRCKEIRAALRLVRGVLPTYSAENAHYRDAARRLSDIRDAQALVETFDDHVTPAVESADALEADRIAGVRATLVDRREALAAETDLDGRLAAVRRDLVEGRTRVDGLPIATDGFDAVDGGLRKSYKRARNRMADAYADPDTERFHEWRKRVKYHRYHTRLLRHVRVEPMRARRGELKTLSDLIGDEHDLAVFLETMTEEERFDADTRETLHEVSTRRRAELRRAGRPVGERLFVEDPDRLVDRMRGYWHATREYEPAVDD</sequence>
<evidence type="ECO:0000313" key="2">
    <source>
        <dbReference type="EMBL" id="RCU46930.1"/>
    </source>
</evidence>
<feature type="domain" description="CHAD" evidence="1">
    <location>
        <begin position="10"/>
        <end position="284"/>
    </location>
</feature>
<dbReference type="PANTHER" id="PTHR39339">
    <property type="entry name" value="SLR1444 PROTEIN"/>
    <property type="match status" value="1"/>
</dbReference>
<dbReference type="Proteomes" id="UP000252189">
    <property type="component" value="Unassembled WGS sequence"/>
</dbReference>
<protein>
    <submittedName>
        <fullName evidence="2">CHAD domain-containing protein</fullName>
    </submittedName>
</protein>
<accession>A0A368N9X1</accession>
<dbReference type="PANTHER" id="PTHR39339:SF1">
    <property type="entry name" value="CHAD DOMAIN-CONTAINING PROTEIN"/>
    <property type="match status" value="1"/>
</dbReference>
<dbReference type="PROSITE" id="PS51708">
    <property type="entry name" value="CHAD"/>
    <property type="match status" value="1"/>
</dbReference>
<dbReference type="InterPro" id="IPR038186">
    <property type="entry name" value="CHAD_dom_sf"/>
</dbReference>
<dbReference type="Pfam" id="PF05235">
    <property type="entry name" value="CHAD"/>
    <property type="match status" value="1"/>
</dbReference>
<name>A0A368N9X1_9EURY</name>
<keyword evidence="3" id="KW-1185">Reference proteome</keyword>
<gene>
    <name evidence="2" type="ORF">DU504_06190</name>
</gene>
<comment type="caution">
    <text evidence="2">The sequence shown here is derived from an EMBL/GenBank/DDBJ whole genome shotgun (WGS) entry which is preliminary data.</text>
</comment>
<evidence type="ECO:0000259" key="1">
    <source>
        <dbReference type="PROSITE" id="PS51708"/>
    </source>
</evidence>
<dbReference type="InterPro" id="IPR007899">
    <property type="entry name" value="CHAD_dom"/>
</dbReference>
<organism evidence="2 3">
    <name type="scientific">Haloplanus salinus</name>
    <dbReference type="NCBI Taxonomy" id="1126245"/>
    <lineage>
        <taxon>Archaea</taxon>
        <taxon>Methanobacteriati</taxon>
        <taxon>Methanobacteriota</taxon>
        <taxon>Stenosarchaea group</taxon>
        <taxon>Halobacteria</taxon>
        <taxon>Halobacteriales</taxon>
        <taxon>Haloferacaceae</taxon>
        <taxon>Haloplanus</taxon>
    </lineage>
</organism>
<dbReference type="RefSeq" id="WP_114448481.1">
    <property type="nucleotide sequence ID" value="NZ_QPHM01000001.1"/>
</dbReference>
<proteinExistence type="predicted"/>
<dbReference type="EMBL" id="QPHM01000001">
    <property type="protein sequence ID" value="RCU46930.1"/>
    <property type="molecule type" value="Genomic_DNA"/>
</dbReference>